<dbReference type="HOGENOM" id="CLU_1687050_0_0_1"/>
<comment type="caution">
    <text evidence="3">The sequence shown here is derived from an EMBL/GenBank/DDBJ whole genome shotgun (WGS) entry which is preliminary data.</text>
</comment>
<evidence type="ECO:0000256" key="2">
    <source>
        <dbReference type="ARBA" id="ARBA00022679"/>
    </source>
</evidence>
<dbReference type="GO" id="GO:0009820">
    <property type="term" value="P:alkaloid metabolic process"/>
    <property type="evidence" value="ECO:0007669"/>
    <property type="project" value="InterPro"/>
</dbReference>
<keyword evidence="4" id="KW-1185">Reference proteome</keyword>
<proteinExistence type="inferred from homology"/>
<organism evidence="3 4">
    <name type="scientific">Metarhizium guizhouense (strain ARSEF 977)</name>
    <dbReference type="NCBI Taxonomy" id="1276136"/>
    <lineage>
        <taxon>Eukaryota</taxon>
        <taxon>Fungi</taxon>
        <taxon>Dikarya</taxon>
        <taxon>Ascomycota</taxon>
        <taxon>Pezizomycotina</taxon>
        <taxon>Sordariomycetes</taxon>
        <taxon>Hypocreomycetidae</taxon>
        <taxon>Hypocreales</taxon>
        <taxon>Clavicipitaceae</taxon>
        <taxon>Metarhizium</taxon>
    </lineage>
</organism>
<evidence type="ECO:0000313" key="4">
    <source>
        <dbReference type="Proteomes" id="UP000031192"/>
    </source>
</evidence>
<comment type="similarity">
    <text evidence="1">Belongs to the tryptophan dimethylallyltransferase family.</text>
</comment>
<evidence type="ECO:0000313" key="3">
    <source>
        <dbReference type="EMBL" id="KID82283.1"/>
    </source>
</evidence>
<reference evidence="3 4" key="1">
    <citation type="journal article" date="2014" name="Proc. Natl. Acad. Sci. U.S.A.">
        <title>Trajectory and genomic determinants of fungal-pathogen speciation and host adaptation.</title>
        <authorList>
            <person name="Hu X."/>
            <person name="Xiao G."/>
            <person name="Zheng P."/>
            <person name="Shang Y."/>
            <person name="Su Y."/>
            <person name="Zhang X."/>
            <person name="Liu X."/>
            <person name="Zhan S."/>
            <person name="St Leger R.J."/>
            <person name="Wang C."/>
        </authorList>
    </citation>
    <scope>NUCLEOTIDE SEQUENCE [LARGE SCALE GENOMIC DNA]</scope>
    <source>
        <strain evidence="3 4">ARSEF 977</strain>
    </source>
</reference>
<sequence length="156" mass="18057">MPWLRFNSGCQCTRHRNRAYWWQRSDHALGVLLFKAGYSYASQVRILDFFARSIAPRLGIAHQPEAERWKSFMTDDYNPIESSWDWNTGYKTATVRFSIEPVGAQAGTPQDPYSAYAAAEFPKLMSEDIPETNMQWFNHIESYLALGSKQDMPLNH</sequence>
<dbReference type="Proteomes" id="UP000031192">
    <property type="component" value="Unassembled WGS sequence"/>
</dbReference>
<dbReference type="InterPro" id="IPR017795">
    <property type="entry name" value="ABBA_NscD-like"/>
</dbReference>
<name>A0A0B4GIF0_METGA</name>
<dbReference type="GO" id="GO:0016765">
    <property type="term" value="F:transferase activity, transferring alkyl or aryl (other than methyl) groups"/>
    <property type="evidence" value="ECO:0007669"/>
    <property type="project" value="InterPro"/>
</dbReference>
<keyword evidence="2" id="KW-0808">Transferase</keyword>
<dbReference type="EMBL" id="AZNH01000094">
    <property type="protein sequence ID" value="KID82283.1"/>
    <property type="molecule type" value="Genomic_DNA"/>
</dbReference>
<gene>
    <name evidence="3" type="ORF">MGU_10392</name>
</gene>
<dbReference type="AlphaFoldDB" id="A0A0B4GIF0"/>
<dbReference type="PANTHER" id="PTHR40627:SF4">
    <property type="entry name" value="PRENYLTRANSFERASE ASQH1-RELATED"/>
    <property type="match status" value="1"/>
</dbReference>
<accession>A0A0B4GIF0</accession>
<evidence type="ECO:0000256" key="1">
    <source>
        <dbReference type="ARBA" id="ARBA00010209"/>
    </source>
</evidence>
<dbReference type="PANTHER" id="PTHR40627">
    <property type="entry name" value="INDOLE PRENYLTRANSFERASE TDIB-RELATED"/>
    <property type="match status" value="1"/>
</dbReference>
<dbReference type="Pfam" id="PF11991">
    <property type="entry name" value="Trp_DMAT"/>
    <property type="match status" value="1"/>
</dbReference>
<protein>
    <submittedName>
        <fullName evidence="3">Aromatic prenyltransferase, DMATS type</fullName>
    </submittedName>
</protein>